<evidence type="ECO:0000313" key="1">
    <source>
        <dbReference type="EMBL" id="KAK9979034.1"/>
    </source>
</evidence>
<feature type="non-terminal residue" evidence="1">
    <location>
        <position position="108"/>
    </location>
</feature>
<proteinExistence type="predicted"/>
<sequence length="108" mass="12404">MQVSPANLYRLNSSCTGEYKRDGSVNERKARIWKPPERMPSGESWRGGDVQRLRMLDRAEGSDPRFPLCSLPAESFSMTCTAAWRSVRQRRVCLQEPGIQGCHRSRYL</sequence>
<name>A0AAW2B259_CULAL</name>
<gene>
    <name evidence="1" type="ORF">ABG768_012481</name>
</gene>
<comment type="caution">
    <text evidence="1">The sequence shown here is derived from an EMBL/GenBank/DDBJ whole genome shotgun (WGS) entry which is preliminary data.</text>
</comment>
<organism evidence="1 2">
    <name type="scientific">Culter alburnus</name>
    <name type="common">Topmouth culter</name>
    <dbReference type="NCBI Taxonomy" id="194366"/>
    <lineage>
        <taxon>Eukaryota</taxon>
        <taxon>Metazoa</taxon>
        <taxon>Chordata</taxon>
        <taxon>Craniata</taxon>
        <taxon>Vertebrata</taxon>
        <taxon>Euteleostomi</taxon>
        <taxon>Actinopterygii</taxon>
        <taxon>Neopterygii</taxon>
        <taxon>Teleostei</taxon>
        <taxon>Ostariophysi</taxon>
        <taxon>Cypriniformes</taxon>
        <taxon>Xenocyprididae</taxon>
        <taxon>Xenocypridinae</taxon>
        <taxon>Culter</taxon>
    </lineage>
</organism>
<reference evidence="1 2" key="1">
    <citation type="submission" date="2024-05" db="EMBL/GenBank/DDBJ databases">
        <title>A high-quality chromosomal-level genome assembly of Topmouth culter (Culter alburnus).</title>
        <authorList>
            <person name="Zhao H."/>
        </authorList>
    </citation>
    <scope>NUCLEOTIDE SEQUENCE [LARGE SCALE GENOMIC DNA]</scope>
    <source>
        <strain evidence="1">CATC2023</strain>
        <tissue evidence="1">Muscle</tissue>
    </source>
</reference>
<protein>
    <submittedName>
        <fullName evidence="1">Uncharacterized protein</fullName>
    </submittedName>
</protein>
<evidence type="ECO:0000313" key="2">
    <source>
        <dbReference type="Proteomes" id="UP001479290"/>
    </source>
</evidence>
<accession>A0AAW2B259</accession>
<dbReference type="Proteomes" id="UP001479290">
    <property type="component" value="Unassembled WGS sequence"/>
</dbReference>
<dbReference type="EMBL" id="JAWDJR010000002">
    <property type="protein sequence ID" value="KAK9979034.1"/>
    <property type="molecule type" value="Genomic_DNA"/>
</dbReference>
<dbReference type="AlphaFoldDB" id="A0AAW2B259"/>
<keyword evidence="2" id="KW-1185">Reference proteome</keyword>